<dbReference type="EMBL" id="JACHVA010000041">
    <property type="protein sequence ID" value="MBC2600989.1"/>
    <property type="molecule type" value="Genomic_DNA"/>
</dbReference>
<gene>
    <name evidence="2" type="ORF">H5P30_04260</name>
    <name evidence="3" type="ORF">H5P30_04285</name>
    <name evidence="4" type="ORF">H5P30_04325</name>
</gene>
<name>A0A7X1E3H8_9BACT</name>
<comment type="caution">
    <text evidence="3">The sequence shown here is derived from an EMBL/GenBank/DDBJ whole genome shotgun (WGS) entry which is preliminary data.</text>
</comment>
<dbReference type="CDD" id="cd00093">
    <property type="entry name" value="HTH_XRE"/>
    <property type="match status" value="1"/>
</dbReference>
<dbReference type="GO" id="GO:0003677">
    <property type="term" value="F:DNA binding"/>
    <property type="evidence" value="ECO:0007669"/>
    <property type="project" value="InterPro"/>
</dbReference>
<dbReference type="SUPFAM" id="SSF47413">
    <property type="entry name" value="lambda repressor-like DNA-binding domains"/>
    <property type="match status" value="1"/>
</dbReference>
<dbReference type="EMBL" id="JACHVA010000042">
    <property type="protein sequence ID" value="MBC2600994.1"/>
    <property type="molecule type" value="Genomic_DNA"/>
</dbReference>
<protein>
    <submittedName>
        <fullName evidence="3">Helix-turn-helix transcriptional regulator</fullName>
    </submittedName>
</protein>
<dbReference type="Pfam" id="PF01381">
    <property type="entry name" value="HTH_3"/>
    <property type="match status" value="1"/>
</dbReference>
<reference evidence="3 5" key="1">
    <citation type="submission" date="2020-07" db="EMBL/GenBank/DDBJ databases">
        <authorList>
            <person name="Feng X."/>
        </authorList>
    </citation>
    <scope>NUCLEOTIDE SEQUENCE [LARGE SCALE GENOMIC DNA]</scope>
    <source>
        <strain evidence="3 5">JCM14086</strain>
    </source>
</reference>
<evidence type="ECO:0000313" key="4">
    <source>
        <dbReference type="EMBL" id="MBC2601002.1"/>
    </source>
</evidence>
<organism evidence="3 5">
    <name type="scientific">Puniceicoccus vermicola</name>
    <dbReference type="NCBI Taxonomy" id="388746"/>
    <lineage>
        <taxon>Bacteria</taxon>
        <taxon>Pseudomonadati</taxon>
        <taxon>Verrucomicrobiota</taxon>
        <taxon>Opitutia</taxon>
        <taxon>Puniceicoccales</taxon>
        <taxon>Puniceicoccaceae</taxon>
        <taxon>Puniceicoccus</taxon>
    </lineage>
</organism>
<dbReference type="RefSeq" id="WP_185691726.1">
    <property type="nucleotide sequence ID" value="NZ_JACHVA010000041.1"/>
</dbReference>
<dbReference type="Proteomes" id="UP000525652">
    <property type="component" value="Unassembled WGS sequence"/>
</dbReference>
<accession>A0A7X1E3H8</accession>
<keyword evidence="5" id="KW-1185">Reference proteome</keyword>
<feature type="domain" description="HTH cro/C1-type" evidence="1">
    <location>
        <begin position="28"/>
        <end position="82"/>
    </location>
</feature>
<proteinExistence type="predicted"/>
<dbReference type="InterPro" id="IPR010982">
    <property type="entry name" value="Lambda_DNA-bd_dom_sf"/>
</dbReference>
<dbReference type="InterPro" id="IPR001387">
    <property type="entry name" value="Cro/C1-type_HTH"/>
</dbReference>
<evidence type="ECO:0000313" key="5">
    <source>
        <dbReference type="Proteomes" id="UP000525652"/>
    </source>
</evidence>
<sequence>MKTSDIIATHEPVPFMSDDLLDQLRKRIIARRKAAGLTQAEVAERLGLKLARYGHYERGLRRVPLTLLPDLAQALECEEGDLLGIAATKASKRGPSSRAERLVQRLGTLPRKKQSVILDMVEGAIDKAS</sequence>
<evidence type="ECO:0000259" key="1">
    <source>
        <dbReference type="PROSITE" id="PS50943"/>
    </source>
</evidence>
<dbReference type="EMBL" id="JACHVA010000043">
    <property type="protein sequence ID" value="MBC2601002.1"/>
    <property type="molecule type" value="Genomic_DNA"/>
</dbReference>
<dbReference type="Gene3D" id="1.10.260.40">
    <property type="entry name" value="lambda repressor-like DNA-binding domains"/>
    <property type="match status" value="1"/>
</dbReference>
<evidence type="ECO:0000313" key="2">
    <source>
        <dbReference type="EMBL" id="MBC2600989.1"/>
    </source>
</evidence>
<evidence type="ECO:0000313" key="3">
    <source>
        <dbReference type="EMBL" id="MBC2600994.1"/>
    </source>
</evidence>
<dbReference type="PROSITE" id="PS50943">
    <property type="entry name" value="HTH_CROC1"/>
    <property type="match status" value="1"/>
</dbReference>
<dbReference type="AlphaFoldDB" id="A0A7X1E3H8"/>
<dbReference type="SMART" id="SM00530">
    <property type="entry name" value="HTH_XRE"/>
    <property type="match status" value="1"/>
</dbReference>